<reference evidence="2 3" key="1">
    <citation type="submission" date="2023-02" db="EMBL/GenBank/DDBJ databases">
        <title>Genome sequence of Sphingobacterium sp. KACC 22765.</title>
        <authorList>
            <person name="Kim S."/>
            <person name="Heo J."/>
            <person name="Kwon S.-W."/>
        </authorList>
    </citation>
    <scope>NUCLEOTIDE SEQUENCE [LARGE SCALE GENOMIC DNA]</scope>
    <source>
        <strain evidence="2 3">KACC 22765</strain>
    </source>
</reference>
<proteinExistence type="predicted"/>
<evidence type="ECO:0000256" key="1">
    <source>
        <dbReference type="SAM" id="Phobius"/>
    </source>
</evidence>
<keyword evidence="1" id="KW-1133">Transmembrane helix</keyword>
<dbReference type="EMBL" id="CP117880">
    <property type="protein sequence ID" value="WDF67983.1"/>
    <property type="molecule type" value="Genomic_DNA"/>
</dbReference>
<sequence>MSKYVKLGVILLVLAGLGFAIHGLVLSGFGLEHYWSETSYTLWGLYAFGAIASLLIAVLMFLADFALPKYISFVFLGCILLKAIASYLFIQNGLNLFENDFIELNFLVTFFIFLLYDIYVAYLLVNQDVKIVEK</sequence>
<feature type="transmembrane region" description="Helical" evidence="1">
    <location>
        <begin position="7"/>
        <end position="31"/>
    </location>
</feature>
<name>A0ABY7WEB3_9SPHI</name>
<organism evidence="2 3">
    <name type="scientific">Sphingobacterium oryzagri</name>
    <dbReference type="NCBI Taxonomy" id="3025669"/>
    <lineage>
        <taxon>Bacteria</taxon>
        <taxon>Pseudomonadati</taxon>
        <taxon>Bacteroidota</taxon>
        <taxon>Sphingobacteriia</taxon>
        <taxon>Sphingobacteriales</taxon>
        <taxon>Sphingobacteriaceae</taxon>
        <taxon>Sphingobacterium</taxon>
    </lineage>
</organism>
<feature type="transmembrane region" description="Helical" evidence="1">
    <location>
        <begin position="102"/>
        <end position="125"/>
    </location>
</feature>
<feature type="transmembrane region" description="Helical" evidence="1">
    <location>
        <begin position="70"/>
        <end position="90"/>
    </location>
</feature>
<gene>
    <name evidence="2" type="ORF">PQ465_16980</name>
</gene>
<evidence type="ECO:0000313" key="2">
    <source>
        <dbReference type="EMBL" id="WDF67983.1"/>
    </source>
</evidence>
<evidence type="ECO:0000313" key="3">
    <source>
        <dbReference type="Proteomes" id="UP001221558"/>
    </source>
</evidence>
<feature type="transmembrane region" description="Helical" evidence="1">
    <location>
        <begin position="43"/>
        <end position="63"/>
    </location>
</feature>
<protein>
    <submittedName>
        <fullName evidence="2">Uncharacterized protein</fullName>
    </submittedName>
</protein>
<keyword evidence="3" id="KW-1185">Reference proteome</keyword>
<dbReference type="RefSeq" id="WP_274266723.1">
    <property type="nucleotide sequence ID" value="NZ_CP117880.1"/>
</dbReference>
<keyword evidence="1" id="KW-0812">Transmembrane</keyword>
<dbReference type="Proteomes" id="UP001221558">
    <property type="component" value="Chromosome"/>
</dbReference>
<accession>A0ABY7WEB3</accession>
<keyword evidence="1" id="KW-0472">Membrane</keyword>